<evidence type="ECO:0000256" key="1">
    <source>
        <dbReference type="ARBA" id="ARBA00005854"/>
    </source>
</evidence>
<dbReference type="InterPro" id="IPR006139">
    <property type="entry name" value="D-isomer_2_OHA_DH_cat_dom"/>
</dbReference>
<protein>
    <submittedName>
        <fullName evidence="7">Glycerate dehydrogenase</fullName>
    </submittedName>
</protein>
<evidence type="ECO:0000256" key="2">
    <source>
        <dbReference type="ARBA" id="ARBA00023002"/>
    </source>
</evidence>
<sequence length="313" mass="33843">MEKLTAVFLDVATLDLESIDVSALSKLNVNIETHAHTHPDEVVARIRHAHIIFTNKVKLSAQIMMQAPLCRYIGILATGTDNVDVNWCQRNGVTVRNVKNYGSVAVAQHTLTLLLNLTTSFCLYHHDVGKGRWSEAKQFCLNHHPVSLLAGKHAVLIGSGAIGNQVAKLFQALDMHVSFAARVEAENDPRPSLDSLLPTADVVSLHCPLTDATRNLINASRLSLLKPTAFLLNTARGELIDEGALLAALEQGRLAGAGLDVLSEEPPPPDHPLICAGLPNLLITPHCAWVANEARQKLFDTAIANLAAFLKAD</sequence>
<dbReference type="InterPro" id="IPR050418">
    <property type="entry name" value="D-iso_2-hydroxyacid_DH_PdxB"/>
</dbReference>
<comment type="caution">
    <text evidence="7">The sequence shown here is derived from an EMBL/GenBank/DDBJ whole genome shotgun (WGS) entry which is preliminary data.</text>
</comment>
<dbReference type="Proteomes" id="UP001142810">
    <property type="component" value="Unassembled WGS sequence"/>
</dbReference>
<evidence type="ECO:0000313" key="7">
    <source>
        <dbReference type="EMBL" id="MCW8108945.1"/>
    </source>
</evidence>
<dbReference type="SUPFAM" id="SSF52283">
    <property type="entry name" value="Formate/glycerate dehydrogenase catalytic domain-like"/>
    <property type="match status" value="1"/>
</dbReference>
<dbReference type="PROSITE" id="PS00670">
    <property type="entry name" value="D_2_HYDROXYACID_DH_2"/>
    <property type="match status" value="1"/>
</dbReference>
<keyword evidence="3" id="KW-0520">NAD</keyword>
<dbReference type="PROSITE" id="PS00671">
    <property type="entry name" value="D_2_HYDROXYACID_DH_3"/>
    <property type="match status" value="1"/>
</dbReference>
<reference evidence="7" key="1">
    <citation type="submission" date="2022-11" db="EMBL/GenBank/DDBJ databases">
        <title>Alteromonas sp. nov., isolated from sea water of the Qingdao.</title>
        <authorList>
            <person name="Wang Q."/>
        </authorList>
    </citation>
    <scope>NUCLEOTIDE SEQUENCE</scope>
    <source>
        <strain evidence="7">ASW11-7</strain>
    </source>
</reference>
<accession>A0ABT3P8U6</accession>
<dbReference type="EMBL" id="JAPFRD010000011">
    <property type="protein sequence ID" value="MCW8108945.1"/>
    <property type="molecule type" value="Genomic_DNA"/>
</dbReference>
<gene>
    <name evidence="7" type="ORF">OPS25_10615</name>
</gene>
<dbReference type="SUPFAM" id="SSF51735">
    <property type="entry name" value="NAD(P)-binding Rossmann-fold domains"/>
    <property type="match status" value="1"/>
</dbReference>
<dbReference type="Pfam" id="PF00389">
    <property type="entry name" value="2-Hacid_dh"/>
    <property type="match status" value="1"/>
</dbReference>
<keyword evidence="2 4" id="KW-0560">Oxidoreductase</keyword>
<evidence type="ECO:0000256" key="3">
    <source>
        <dbReference type="ARBA" id="ARBA00023027"/>
    </source>
</evidence>
<dbReference type="RefSeq" id="WP_265617694.1">
    <property type="nucleotide sequence ID" value="NZ_JAPFRD010000011.1"/>
</dbReference>
<dbReference type="Gene3D" id="3.40.50.720">
    <property type="entry name" value="NAD(P)-binding Rossmann-like Domain"/>
    <property type="match status" value="2"/>
</dbReference>
<name>A0ABT3P8U6_9ALTE</name>
<dbReference type="Pfam" id="PF02826">
    <property type="entry name" value="2-Hacid_dh_C"/>
    <property type="match status" value="1"/>
</dbReference>
<dbReference type="PANTHER" id="PTHR43761:SF1">
    <property type="entry name" value="D-ISOMER SPECIFIC 2-HYDROXYACID DEHYDROGENASE CATALYTIC DOMAIN-CONTAINING PROTEIN-RELATED"/>
    <property type="match status" value="1"/>
</dbReference>
<dbReference type="PANTHER" id="PTHR43761">
    <property type="entry name" value="D-ISOMER SPECIFIC 2-HYDROXYACID DEHYDROGENASE FAMILY PROTEIN (AFU_ORTHOLOGUE AFUA_1G13630)"/>
    <property type="match status" value="1"/>
</dbReference>
<organism evidence="7 8">
    <name type="scientific">Alteromonas aquimaris</name>
    <dbReference type="NCBI Taxonomy" id="2998417"/>
    <lineage>
        <taxon>Bacteria</taxon>
        <taxon>Pseudomonadati</taxon>
        <taxon>Pseudomonadota</taxon>
        <taxon>Gammaproteobacteria</taxon>
        <taxon>Alteromonadales</taxon>
        <taxon>Alteromonadaceae</taxon>
        <taxon>Alteromonas/Salinimonas group</taxon>
        <taxon>Alteromonas</taxon>
    </lineage>
</organism>
<dbReference type="InterPro" id="IPR036291">
    <property type="entry name" value="NAD(P)-bd_dom_sf"/>
</dbReference>
<evidence type="ECO:0000259" key="5">
    <source>
        <dbReference type="Pfam" id="PF00389"/>
    </source>
</evidence>
<evidence type="ECO:0000256" key="4">
    <source>
        <dbReference type="RuleBase" id="RU003719"/>
    </source>
</evidence>
<evidence type="ECO:0000313" key="8">
    <source>
        <dbReference type="Proteomes" id="UP001142810"/>
    </source>
</evidence>
<evidence type="ECO:0000259" key="6">
    <source>
        <dbReference type="Pfam" id="PF02826"/>
    </source>
</evidence>
<proteinExistence type="inferred from homology"/>
<keyword evidence="8" id="KW-1185">Reference proteome</keyword>
<comment type="similarity">
    <text evidence="1 4">Belongs to the D-isomer specific 2-hydroxyacid dehydrogenase family.</text>
</comment>
<feature type="domain" description="D-isomer specific 2-hydroxyacid dehydrogenase NAD-binding" evidence="6">
    <location>
        <begin position="111"/>
        <end position="288"/>
    </location>
</feature>
<dbReference type="InterPro" id="IPR029753">
    <property type="entry name" value="D-isomer_DH_CS"/>
</dbReference>
<feature type="domain" description="D-isomer specific 2-hydroxyacid dehydrogenase catalytic" evidence="5">
    <location>
        <begin position="16"/>
        <end position="311"/>
    </location>
</feature>
<dbReference type="InterPro" id="IPR006140">
    <property type="entry name" value="D-isomer_DH_NAD-bd"/>
</dbReference>